<comment type="cofactor">
    <cofactor evidence="1">
        <name>Mg(2+)</name>
        <dbReference type="ChEBI" id="CHEBI:18420"/>
    </cofactor>
</comment>
<dbReference type="GO" id="GO:0008654">
    <property type="term" value="P:phospholipid biosynthetic process"/>
    <property type="evidence" value="ECO:0007669"/>
    <property type="project" value="UniProtKB-KW"/>
</dbReference>
<proteinExistence type="predicted"/>
<dbReference type="InterPro" id="IPR050187">
    <property type="entry name" value="Lipid_Phosphate_FormReg"/>
</dbReference>
<feature type="domain" description="DAGKc" evidence="12">
    <location>
        <begin position="1"/>
        <end position="130"/>
    </location>
</feature>
<dbReference type="EMBL" id="AAOH01000004">
    <property type="protein sequence ID" value="EAR28542.1"/>
    <property type="molecule type" value="Genomic_DNA"/>
</dbReference>
<dbReference type="NCBIfam" id="TIGR00147">
    <property type="entry name" value="YegS/Rv2252/BmrU family lipid kinase"/>
    <property type="match status" value="1"/>
</dbReference>
<dbReference type="eggNOG" id="COG1597">
    <property type="taxonomic scope" value="Bacteria"/>
</dbReference>
<evidence type="ECO:0000256" key="7">
    <source>
        <dbReference type="ARBA" id="ARBA00022840"/>
    </source>
</evidence>
<dbReference type="SMART" id="SM00046">
    <property type="entry name" value="DAGKc"/>
    <property type="match status" value="1"/>
</dbReference>
<dbReference type="GO" id="GO:0005524">
    <property type="term" value="F:ATP binding"/>
    <property type="evidence" value="ECO:0007669"/>
    <property type="project" value="UniProtKB-KW"/>
</dbReference>
<dbReference type="SUPFAM" id="SSF111331">
    <property type="entry name" value="NAD kinase/diacylglycerol kinase-like"/>
    <property type="match status" value="1"/>
</dbReference>
<dbReference type="RefSeq" id="WP_009840369.1">
    <property type="nucleotide sequence ID" value="NZ_CH959301.1"/>
</dbReference>
<dbReference type="NCBIfam" id="NF009602">
    <property type="entry name" value="PRK13054.1"/>
    <property type="match status" value="1"/>
</dbReference>
<reference evidence="13 14" key="1">
    <citation type="submission" date="2006-02" db="EMBL/GenBank/DDBJ databases">
        <authorList>
            <person name="Moran M.A."/>
            <person name="Kjelleberg S."/>
            <person name="Egan S."/>
            <person name="Saunders N."/>
            <person name="Thomas T."/>
            <person name="Ferriera S."/>
            <person name="Johnson J."/>
            <person name="Kravitz S."/>
            <person name="Halpern A."/>
            <person name="Remington K."/>
            <person name="Beeson K."/>
            <person name="Tran B."/>
            <person name="Rogers Y.-H."/>
            <person name="Friedman R."/>
            <person name="Venter J.C."/>
        </authorList>
    </citation>
    <scope>NUCLEOTIDE SEQUENCE [LARGE SCALE GENOMIC DNA]</scope>
    <source>
        <strain evidence="13 14">D2</strain>
    </source>
</reference>
<dbReference type="GO" id="GO:0046872">
    <property type="term" value="F:metal ion binding"/>
    <property type="evidence" value="ECO:0007669"/>
    <property type="project" value="UniProtKB-KW"/>
</dbReference>
<evidence type="ECO:0000256" key="5">
    <source>
        <dbReference type="ARBA" id="ARBA00022741"/>
    </source>
</evidence>
<keyword evidence="10" id="KW-0594">Phospholipid biosynthesis</keyword>
<dbReference type="Gene3D" id="3.40.50.10330">
    <property type="entry name" value="Probable inorganic polyphosphate/atp-NAD kinase, domain 1"/>
    <property type="match status" value="1"/>
</dbReference>
<keyword evidence="4" id="KW-0479">Metal-binding</keyword>
<keyword evidence="9" id="KW-0443">Lipid metabolism</keyword>
<sequence>MTLRLLLNGKKAALESVREAVSTLRNRGYELEVRVTWEAGDMARLVNEAIEEQCTRLIAGGGDGTLNEVVNALMQHPKEQRPELAILPLGTANDFATACQVPTDIALDALTLACEGESTFVDVIKASDDYVINVATGGFGAQVTATTPPALKNFLGGGAYTLTGLINALDFKPFQGIIKFDDRTLKSSVILAAICNGPQAGGGQILSSISRINDGKMELVALYDFPAAAISSVIGQLSDPQGTGEFVKRYQATKVQWQADELMPINLDGEPISSKDITFTLCPLEIKLVLPNNCPLLD</sequence>
<evidence type="ECO:0000256" key="10">
    <source>
        <dbReference type="ARBA" id="ARBA00023209"/>
    </source>
</evidence>
<evidence type="ECO:0000256" key="8">
    <source>
        <dbReference type="ARBA" id="ARBA00022842"/>
    </source>
</evidence>
<evidence type="ECO:0000256" key="2">
    <source>
        <dbReference type="ARBA" id="ARBA00022516"/>
    </source>
</evidence>
<accession>A4CAY4</accession>
<comment type="caution">
    <text evidence="13">The sequence shown here is derived from an EMBL/GenBank/DDBJ whole genome shotgun (WGS) entry which is preliminary data.</text>
</comment>
<dbReference type="Proteomes" id="UP000006201">
    <property type="component" value="Unassembled WGS sequence"/>
</dbReference>
<dbReference type="InterPro" id="IPR017438">
    <property type="entry name" value="ATP-NAD_kinase_N"/>
</dbReference>
<evidence type="ECO:0000256" key="11">
    <source>
        <dbReference type="ARBA" id="ARBA00023264"/>
    </source>
</evidence>
<name>A4CAY4_9GAMM</name>
<dbReference type="InterPro" id="IPR045540">
    <property type="entry name" value="YegS/DAGK_C"/>
</dbReference>
<dbReference type="Pfam" id="PF19279">
    <property type="entry name" value="YegS_C"/>
    <property type="match status" value="1"/>
</dbReference>
<evidence type="ECO:0000256" key="4">
    <source>
        <dbReference type="ARBA" id="ARBA00022723"/>
    </source>
</evidence>
<dbReference type="Gene3D" id="2.60.200.40">
    <property type="match status" value="1"/>
</dbReference>
<evidence type="ECO:0000313" key="13">
    <source>
        <dbReference type="EMBL" id="EAR28542.1"/>
    </source>
</evidence>
<gene>
    <name evidence="13" type="ORF">PTD2_22042</name>
</gene>
<keyword evidence="14" id="KW-1185">Reference proteome</keyword>
<protein>
    <submittedName>
        <fullName evidence="13">Putative diacylglycerol kinase</fullName>
    </submittedName>
</protein>
<dbReference type="Pfam" id="PF00781">
    <property type="entry name" value="DAGK_cat"/>
    <property type="match status" value="1"/>
</dbReference>
<evidence type="ECO:0000259" key="12">
    <source>
        <dbReference type="PROSITE" id="PS50146"/>
    </source>
</evidence>
<evidence type="ECO:0000256" key="3">
    <source>
        <dbReference type="ARBA" id="ARBA00022679"/>
    </source>
</evidence>
<keyword evidence="8" id="KW-0460">Magnesium</keyword>
<dbReference type="GO" id="GO:0005886">
    <property type="term" value="C:plasma membrane"/>
    <property type="evidence" value="ECO:0007669"/>
    <property type="project" value="TreeGrafter"/>
</dbReference>
<dbReference type="InterPro" id="IPR005218">
    <property type="entry name" value="Diacylglycerol/lipid_kinase"/>
</dbReference>
<dbReference type="PANTHER" id="PTHR12358:SF106">
    <property type="entry name" value="LIPID KINASE YEGS"/>
    <property type="match status" value="1"/>
</dbReference>
<evidence type="ECO:0000256" key="9">
    <source>
        <dbReference type="ARBA" id="ARBA00023098"/>
    </source>
</evidence>
<evidence type="ECO:0000256" key="1">
    <source>
        <dbReference type="ARBA" id="ARBA00001946"/>
    </source>
</evidence>
<keyword evidence="6 13" id="KW-0418">Kinase</keyword>
<keyword evidence="7" id="KW-0067">ATP-binding</keyword>
<dbReference type="InterPro" id="IPR001206">
    <property type="entry name" value="Diacylglycerol_kinase_cat_dom"/>
</dbReference>
<dbReference type="InterPro" id="IPR016064">
    <property type="entry name" value="NAD/diacylglycerol_kinase_sf"/>
</dbReference>
<keyword evidence="2" id="KW-0444">Lipid biosynthesis</keyword>
<dbReference type="PROSITE" id="PS50146">
    <property type="entry name" value="DAGK"/>
    <property type="match status" value="1"/>
</dbReference>
<dbReference type="STRING" id="87626.PTD2_22042"/>
<keyword evidence="5" id="KW-0547">Nucleotide-binding</keyword>
<keyword evidence="3" id="KW-0808">Transferase</keyword>
<evidence type="ECO:0000256" key="6">
    <source>
        <dbReference type="ARBA" id="ARBA00022777"/>
    </source>
</evidence>
<dbReference type="GO" id="GO:0016301">
    <property type="term" value="F:kinase activity"/>
    <property type="evidence" value="ECO:0007669"/>
    <property type="project" value="UniProtKB-KW"/>
</dbReference>
<evidence type="ECO:0000313" key="14">
    <source>
        <dbReference type="Proteomes" id="UP000006201"/>
    </source>
</evidence>
<dbReference type="HOGENOM" id="CLU_045532_1_1_6"/>
<organism evidence="13 14">
    <name type="scientific">Pseudoalteromonas tunicata D2</name>
    <dbReference type="NCBI Taxonomy" id="87626"/>
    <lineage>
        <taxon>Bacteria</taxon>
        <taxon>Pseudomonadati</taxon>
        <taxon>Pseudomonadota</taxon>
        <taxon>Gammaproteobacteria</taxon>
        <taxon>Alteromonadales</taxon>
        <taxon>Pseudoalteromonadaceae</taxon>
        <taxon>Pseudoalteromonas</taxon>
    </lineage>
</organism>
<dbReference type="PANTHER" id="PTHR12358">
    <property type="entry name" value="SPHINGOSINE KINASE"/>
    <property type="match status" value="1"/>
</dbReference>
<keyword evidence="11" id="KW-1208">Phospholipid metabolism</keyword>
<dbReference type="OrthoDB" id="142078at2"/>
<dbReference type="AlphaFoldDB" id="A4CAY4"/>